<protein>
    <submittedName>
        <fullName evidence="7">MFS transporter</fullName>
    </submittedName>
</protein>
<feature type="transmembrane region" description="Helical" evidence="6">
    <location>
        <begin position="72"/>
        <end position="91"/>
    </location>
</feature>
<feature type="transmembrane region" description="Helical" evidence="6">
    <location>
        <begin position="21"/>
        <end position="39"/>
    </location>
</feature>
<feature type="transmembrane region" description="Helical" evidence="6">
    <location>
        <begin position="211"/>
        <end position="234"/>
    </location>
</feature>
<reference evidence="7 8" key="1">
    <citation type="submission" date="2024-11" db="EMBL/GenBank/DDBJ databases">
        <title>Draft genomes of five putative biosurfactant-producing Serratia sp. isolates from Laguna de Bay, Philippines.</title>
        <authorList>
            <person name="Lantican N."/>
            <person name="Barredo G.A."/>
            <person name="Rosana A."/>
            <person name="Siababa A.C."/>
            <person name="Montecillo A."/>
        </authorList>
    </citation>
    <scope>NUCLEOTIDE SEQUENCE [LARGE SCALE GENOMIC DNA]</scope>
    <source>
        <strain evidence="7 8">WS11a</strain>
    </source>
</reference>
<feature type="transmembrane region" description="Helical" evidence="6">
    <location>
        <begin position="162"/>
        <end position="181"/>
    </location>
</feature>
<evidence type="ECO:0000256" key="4">
    <source>
        <dbReference type="ARBA" id="ARBA00022989"/>
    </source>
</evidence>
<dbReference type="InterPro" id="IPR011701">
    <property type="entry name" value="MFS"/>
</dbReference>
<keyword evidence="2" id="KW-1003">Cell membrane</keyword>
<feature type="transmembrane region" description="Helical" evidence="6">
    <location>
        <begin position="361"/>
        <end position="386"/>
    </location>
</feature>
<dbReference type="InterPro" id="IPR036259">
    <property type="entry name" value="MFS_trans_sf"/>
</dbReference>
<feature type="transmembrane region" description="Helical" evidence="6">
    <location>
        <begin position="336"/>
        <end position="355"/>
    </location>
</feature>
<evidence type="ECO:0000256" key="2">
    <source>
        <dbReference type="ARBA" id="ARBA00022475"/>
    </source>
</evidence>
<sequence>MLTNNEKNYYRYSSCWYFMETANAYFLPWLIVYLGSGIMDRTADAFSIFYISIVIGIIVAGFISHIVSAKKLAVFGFLMLSTAVVSLSFNLSSTLSILNVYVYSVLFGFGTGFIKPTLDSIIPDISVGRIKNLTINTTTLNYFFGLTGSLLSYILISDSTKTYLSIALVLCVMGLIFLSMIPEKVSLVATKPKYKKVMLEALREITNNKTILLMSITYFMIGLCSMAVFIGGVALHVKELENSNDFYIAGMQIAWSLGGLVTGFFFLRKLKITNHSIFYVAGWFICGCGVVLFGLARSPHVCLAAGVLWGAGTSIGFSMTRLIIQNNTEDRYKGAIFSSFILISFLGAAVGAKMLTVISDIYSAGIAVAIDGAIFSVVTICLYQMLRAAENTNLQRTFK</sequence>
<dbReference type="SUPFAM" id="SSF103473">
    <property type="entry name" value="MFS general substrate transporter"/>
    <property type="match status" value="1"/>
</dbReference>
<dbReference type="EMBL" id="JBJHGH010000002">
    <property type="protein sequence ID" value="MFK8976687.1"/>
    <property type="molecule type" value="Genomic_DNA"/>
</dbReference>
<accession>A0ABW8QME2</accession>
<organism evidence="7 8">
    <name type="scientific">Serratia sarumanii</name>
    <dbReference type="NCBI Taxonomy" id="3020826"/>
    <lineage>
        <taxon>Bacteria</taxon>
        <taxon>Pseudomonadati</taxon>
        <taxon>Pseudomonadota</taxon>
        <taxon>Gammaproteobacteria</taxon>
        <taxon>Enterobacterales</taxon>
        <taxon>Yersiniaceae</taxon>
        <taxon>Serratia</taxon>
    </lineage>
</organism>
<keyword evidence="4 6" id="KW-1133">Transmembrane helix</keyword>
<evidence type="ECO:0000256" key="3">
    <source>
        <dbReference type="ARBA" id="ARBA00022692"/>
    </source>
</evidence>
<feature type="transmembrane region" description="Helical" evidence="6">
    <location>
        <begin position="139"/>
        <end position="156"/>
    </location>
</feature>
<gene>
    <name evidence="7" type="ORF">ACJBEI_15855</name>
</gene>
<dbReference type="Proteomes" id="UP001622968">
    <property type="component" value="Unassembled WGS sequence"/>
</dbReference>
<name>A0ABW8QME2_9GAMM</name>
<feature type="transmembrane region" description="Helical" evidence="6">
    <location>
        <begin position="45"/>
        <end position="65"/>
    </location>
</feature>
<dbReference type="RefSeq" id="WP_154871239.1">
    <property type="nucleotide sequence ID" value="NZ_JBJHGH010000002.1"/>
</dbReference>
<dbReference type="PANTHER" id="PTHR23513">
    <property type="entry name" value="INTEGRAL MEMBRANE EFFLUX PROTEIN-RELATED"/>
    <property type="match status" value="1"/>
</dbReference>
<keyword evidence="5 6" id="KW-0472">Membrane</keyword>
<comment type="caution">
    <text evidence="7">The sequence shown here is derived from an EMBL/GenBank/DDBJ whole genome shotgun (WGS) entry which is preliminary data.</text>
</comment>
<feature type="transmembrane region" description="Helical" evidence="6">
    <location>
        <begin position="246"/>
        <end position="266"/>
    </location>
</feature>
<feature type="transmembrane region" description="Helical" evidence="6">
    <location>
        <begin position="278"/>
        <end position="297"/>
    </location>
</feature>
<feature type="transmembrane region" description="Helical" evidence="6">
    <location>
        <begin position="303"/>
        <end position="324"/>
    </location>
</feature>
<keyword evidence="8" id="KW-1185">Reference proteome</keyword>
<evidence type="ECO:0000313" key="7">
    <source>
        <dbReference type="EMBL" id="MFK8976687.1"/>
    </source>
</evidence>
<comment type="subcellular location">
    <subcellularLocation>
        <location evidence="1">Cell membrane</location>
        <topology evidence="1">Multi-pass membrane protein</topology>
    </subcellularLocation>
</comment>
<dbReference type="PANTHER" id="PTHR23513:SF6">
    <property type="entry name" value="MAJOR FACILITATOR SUPERFAMILY ASSOCIATED DOMAIN-CONTAINING PROTEIN"/>
    <property type="match status" value="1"/>
</dbReference>
<proteinExistence type="predicted"/>
<feature type="transmembrane region" description="Helical" evidence="6">
    <location>
        <begin position="97"/>
        <end position="118"/>
    </location>
</feature>
<dbReference type="Pfam" id="PF07690">
    <property type="entry name" value="MFS_1"/>
    <property type="match status" value="1"/>
</dbReference>
<evidence type="ECO:0000256" key="6">
    <source>
        <dbReference type="SAM" id="Phobius"/>
    </source>
</evidence>
<keyword evidence="3 6" id="KW-0812">Transmembrane</keyword>
<evidence type="ECO:0000256" key="1">
    <source>
        <dbReference type="ARBA" id="ARBA00004651"/>
    </source>
</evidence>
<evidence type="ECO:0000313" key="8">
    <source>
        <dbReference type="Proteomes" id="UP001622968"/>
    </source>
</evidence>
<dbReference type="Gene3D" id="1.20.1250.20">
    <property type="entry name" value="MFS general substrate transporter like domains"/>
    <property type="match status" value="1"/>
</dbReference>
<evidence type="ECO:0000256" key="5">
    <source>
        <dbReference type="ARBA" id="ARBA00023136"/>
    </source>
</evidence>